<comment type="subcellular location">
    <subcellularLocation>
        <location evidence="1 9">Cell outer membrane</location>
        <topology evidence="1 9">Multi-pass membrane protein</topology>
    </subcellularLocation>
</comment>
<organism evidence="15 16">
    <name type="scientific">Microbulbifer halophilus</name>
    <dbReference type="NCBI Taxonomy" id="453963"/>
    <lineage>
        <taxon>Bacteria</taxon>
        <taxon>Pseudomonadati</taxon>
        <taxon>Pseudomonadota</taxon>
        <taxon>Gammaproteobacteria</taxon>
        <taxon>Cellvibrionales</taxon>
        <taxon>Microbulbiferaceae</taxon>
        <taxon>Microbulbifer</taxon>
    </lineage>
</organism>
<dbReference type="PANTHER" id="PTHR47234:SF2">
    <property type="entry name" value="TONB-DEPENDENT RECEPTOR"/>
    <property type="match status" value="1"/>
</dbReference>
<dbReference type="EMBL" id="JBHUJD010000006">
    <property type="protein sequence ID" value="MFD2310037.1"/>
    <property type="molecule type" value="Genomic_DNA"/>
</dbReference>
<dbReference type="Proteomes" id="UP001597425">
    <property type="component" value="Unassembled WGS sequence"/>
</dbReference>
<dbReference type="InterPro" id="IPR000531">
    <property type="entry name" value="Beta-barrel_TonB"/>
</dbReference>
<evidence type="ECO:0000256" key="8">
    <source>
        <dbReference type="ARBA" id="ARBA00023237"/>
    </source>
</evidence>
<comment type="similarity">
    <text evidence="9 11">Belongs to the TonB-dependent receptor family.</text>
</comment>
<sequence>MKKNLLSVAVKGAIGLTAAAVMVPATPAFAQEDATLVEEVVVTGSRIRRTDLESTSPVSIVSAEDMKVQGIVNVADALQQLTAQNGGLTSAVNNGGGGKSTVNLRGMGSQRTLVLLNGRRVTPSGIGANATVDLNTVPVAIIERIEVLKDGASAVYGSDAIAGVVNIITKKNFEGFQIDMQGGQSFESDGNETSVDITFGHSSDRGNITTSLGFYERGSVMQGDREFSECPLTDDADGTGVYCAGSTNTIGGNLYGTPAPVPDGWVQMEAPGSGGYHALTNDDRYNYAARSFNSTPAKRYNLNVNGNYQLTDTLEYFFEGSYNKRLSTQQMAPQPINYTLNNWRIPLDPDVYPFIGDYDFADPEDGEDSGNVALPLRRMTEVGDRIYEQAIDTVRLSTGFSGEVGEFYWDAALTYGRSDALDRSRNYINMDRVVKSVTDNCTDGDESTPCVNYLGEGALTPADVEYIKYDDQATGYSQQLVTEFNISGDLFELPAGVVGFAAGTSFREEKGAYQPDALTVAGLGSGNATSPTSGGYDVTEVYTEFSVPVFSDTAVGDLTADLAARGFDYSTFGSDSTWKAGLSWQINDMLKLRSVSSTAFRAPNIGELYGGQSSSYENFTDPCNDWDAPDSDAPARCADEVPTGFSQANDQMRALVGGNPDLMPETADTFTFGVVAEPLDGLSVTLDYFKTEIDNAIDSVEVNTIVQQCYTVGGVWCDSVQRDATNNIEGVEALDDNLATMNIDGVDAAVDYNFDAAGLSWRAHWETTQYLTWDYQPFEGADFIDDIGVGYASGGSLPEWKHKLAMSVAGDRWTAAYDMSYIGELTTASVAQDGQDPSEIDGAYVDGIFYHNASFSYNLTDALTLSGGVKNLLDEEPPYYYDNQDANTDQYLYDAVGRRWYMGATMSF</sequence>
<evidence type="ECO:0000256" key="4">
    <source>
        <dbReference type="ARBA" id="ARBA00022692"/>
    </source>
</evidence>
<feature type="domain" description="TonB-dependent receptor-like beta-barrel" evidence="13">
    <location>
        <begin position="391"/>
        <end position="872"/>
    </location>
</feature>
<dbReference type="SUPFAM" id="SSF56935">
    <property type="entry name" value="Porins"/>
    <property type="match status" value="1"/>
</dbReference>
<evidence type="ECO:0000313" key="16">
    <source>
        <dbReference type="Proteomes" id="UP001597425"/>
    </source>
</evidence>
<comment type="caution">
    <text evidence="15">The sequence shown here is derived from an EMBL/GenBank/DDBJ whole genome shotgun (WGS) entry which is preliminary data.</text>
</comment>
<reference evidence="16" key="1">
    <citation type="journal article" date="2019" name="Int. J. Syst. Evol. Microbiol.">
        <title>The Global Catalogue of Microorganisms (GCM) 10K type strain sequencing project: providing services to taxonomists for standard genome sequencing and annotation.</title>
        <authorList>
            <consortium name="The Broad Institute Genomics Platform"/>
            <consortium name="The Broad Institute Genome Sequencing Center for Infectious Disease"/>
            <person name="Wu L."/>
            <person name="Ma J."/>
        </authorList>
    </citation>
    <scope>NUCLEOTIDE SEQUENCE [LARGE SCALE GENOMIC DNA]</scope>
    <source>
        <strain evidence="16">KCTC 12848</strain>
    </source>
</reference>
<keyword evidence="5 12" id="KW-0732">Signal</keyword>
<evidence type="ECO:0000256" key="7">
    <source>
        <dbReference type="ARBA" id="ARBA00023136"/>
    </source>
</evidence>
<dbReference type="PROSITE" id="PS01156">
    <property type="entry name" value="TONB_DEPENDENT_REC_2"/>
    <property type="match status" value="1"/>
</dbReference>
<evidence type="ECO:0000259" key="14">
    <source>
        <dbReference type="Pfam" id="PF07715"/>
    </source>
</evidence>
<evidence type="ECO:0000259" key="13">
    <source>
        <dbReference type="Pfam" id="PF00593"/>
    </source>
</evidence>
<dbReference type="Gene3D" id="2.40.170.20">
    <property type="entry name" value="TonB-dependent receptor, beta-barrel domain"/>
    <property type="match status" value="1"/>
</dbReference>
<dbReference type="PROSITE" id="PS52016">
    <property type="entry name" value="TONB_DEPENDENT_REC_3"/>
    <property type="match status" value="1"/>
</dbReference>
<accession>A0ABW5E9D8</accession>
<keyword evidence="7 9" id="KW-0472">Membrane</keyword>
<dbReference type="Pfam" id="PF00593">
    <property type="entry name" value="TonB_dep_Rec_b-barrel"/>
    <property type="match status" value="1"/>
</dbReference>
<keyword evidence="3 9" id="KW-1134">Transmembrane beta strand</keyword>
<evidence type="ECO:0000256" key="10">
    <source>
        <dbReference type="PROSITE-ProRule" id="PRU10144"/>
    </source>
</evidence>
<feature type="short sequence motif" description="TonB C-terminal box" evidence="10">
    <location>
        <begin position="891"/>
        <end position="908"/>
    </location>
</feature>
<dbReference type="CDD" id="cd01347">
    <property type="entry name" value="ligand_gated_channel"/>
    <property type="match status" value="1"/>
</dbReference>
<feature type="signal peptide" evidence="12">
    <location>
        <begin position="1"/>
        <end position="30"/>
    </location>
</feature>
<keyword evidence="6 11" id="KW-0798">TonB box</keyword>
<proteinExistence type="inferred from homology"/>
<evidence type="ECO:0000256" key="2">
    <source>
        <dbReference type="ARBA" id="ARBA00022448"/>
    </source>
</evidence>
<dbReference type="InterPro" id="IPR012910">
    <property type="entry name" value="Plug_dom"/>
</dbReference>
<evidence type="ECO:0000256" key="9">
    <source>
        <dbReference type="PROSITE-ProRule" id="PRU01360"/>
    </source>
</evidence>
<dbReference type="Gene3D" id="2.170.130.10">
    <property type="entry name" value="TonB-dependent receptor, plug domain"/>
    <property type="match status" value="1"/>
</dbReference>
<evidence type="ECO:0000256" key="3">
    <source>
        <dbReference type="ARBA" id="ARBA00022452"/>
    </source>
</evidence>
<feature type="chain" id="PRO_5045104506" evidence="12">
    <location>
        <begin position="31"/>
        <end position="908"/>
    </location>
</feature>
<evidence type="ECO:0000256" key="12">
    <source>
        <dbReference type="SAM" id="SignalP"/>
    </source>
</evidence>
<keyword evidence="8 9" id="KW-0998">Cell outer membrane</keyword>
<keyword evidence="15" id="KW-0675">Receptor</keyword>
<dbReference type="InterPro" id="IPR010917">
    <property type="entry name" value="TonB_rcpt_CS"/>
</dbReference>
<evidence type="ECO:0000256" key="1">
    <source>
        <dbReference type="ARBA" id="ARBA00004571"/>
    </source>
</evidence>
<gene>
    <name evidence="15" type="ORF">ACFSKX_06355</name>
</gene>
<keyword evidence="4 9" id="KW-0812">Transmembrane</keyword>
<name>A0ABW5E9D8_9GAMM</name>
<dbReference type="InterPro" id="IPR036942">
    <property type="entry name" value="Beta-barrel_TonB_sf"/>
</dbReference>
<dbReference type="InterPro" id="IPR039426">
    <property type="entry name" value="TonB-dep_rcpt-like"/>
</dbReference>
<keyword evidence="2 9" id="KW-0813">Transport</keyword>
<protein>
    <submittedName>
        <fullName evidence="15">TonB-dependent receptor</fullName>
    </submittedName>
</protein>
<feature type="domain" description="TonB-dependent receptor plug" evidence="14">
    <location>
        <begin position="53"/>
        <end position="164"/>
    </location>
</feature>
<evidence type="ECO:0000256" key="6">
    <source>
        <dbReference type="ARBA" id="ARBA00023077"/>
    </source>
</evidence>
<evidence type="ECO:0000256" key="11">
    <source>
        <dbReference type="RuleBase" id="RU003357"/>
    </source>
</evidence>
<evidence type="ECO:0000256" key="5">
    <source>
        <dbReference type="ARBA" id="ARBA00022729"/>
    </source>
</evidence>
<keyword evidence="16" id="KW-1185">Reference proteome</keyword>
<dbReference type="RefSeq" id="WP_265720000.1">
    <property type="nucleotide sequence ID" value="NZ_JAPIVK010000001.1"/>
</dbReference>
<dbReference type="PANTHER" id="PTHR47234">
    <property type="match status" value="1"/>
</dbReference>
<dbReference type="Pfam" id="PF07715">
    <property type="entry name" value="Plug"/>
    <property type="match status" value="1"/>
</dbReference>
<dbReference type="InterPro" id="IPR037066">
    <property type="entry name" value="Plug_dom_sf"/>
</dbReference>
<evidence type="ECO:0000313" key="15">
    <source>
        <dbReference type="EMBL" id="MFD2310037.1"/>
    </source>
</evidence>